<name>A0A6L9UGU1_9HYPH</name>
<sequence length="215" mass="22787">MVNSINSLRLLSVHSTMKTLHGGTVTGSDVSRSVSALADDSYSSVHSNSKLNILLNGLSKNHATTQTVVPPSAQKPNDNIASNDFMKALNARLKASSSDPVSGQQAKSMLNALKSGNLSVFDPTRGVAIDAWNPDDKNSKAGKPEAIAKDGWNEFLKEHLKRDGKGVLIRTSDGSYVDKVTGQNAFFGTVNGKYYYATWPTATAGEGTSPVKTGS</sequence>
<accession>A0A6L9UGU1</accession>
<protein>
    <submittedName>
        <fullName evidence="1">Uncharacterized protein</fullName>
    </submittedName>
</protein>
<proteinExistence type="predicted"/>
<dbReference type="EMBL" id="WUEY01000022">
    <property type="protein sequence ID" value="NEI73848.1"/>
    <property type="molecule type" value="Genomic_DNA"/>
</dbReference>
<comment type="caution">
    <text evidence="1">The sequence shown here is derived from an EMBL/GenBank/DDBJ whole genome shotgun (WGS) entry which is preliminary data.</text>
</comment>
<evidence type="ECO:0000313" key="2">
    <source>
        <dbReference type="Proteomes" id="UP000483035"/>
    </source>
</evidence>
<dbReference type="AlphaFoldDB" id="A0A6L9UGU1"/>
<dbReference type="RefSeq" id="WP_163992539.1">
    <property type="nucleotide sequence ID" value="NZ_WUEY01000022.1"/>
</dbReference>
<reference evidence="1 2" key="1">
    <citation type="submission" date="2019-12" db="EMBL/GenBank/DDBJ databases">
        <title>Rhizobium genotypes associated with high levels of biological nitrogen fixation by grain legumes in a temperate-maritime cropping system.</title>
        <authorList>
            <person name="Maluk M."/>
            <person name="Francesc Ferrando Molina F."/>
            <person name="Lopez Del Egido L."/>
            <person name="Lafos M."/>
            <person name="Langarica-Fuentes A."/>
            <person name="Gebre Yohannes G."/>
            <person name="Young M.W."/>
            <person name="Martin P."/>
            <person name="Gantlett R."/>
            <person name="Kenicer G."/>
            <person name="Hawes C."/>
            <person name="Begg G.S."/>
            <person name="Quilliam R.S."/>
            <person name="Squire G.R."/>
            <person name="Poole P.S."/>
            <person name="Young P.W."/>
            <person name="Iannetta P.M."/>
            <person name="James E.K."/>
        </authorList>
    </citation>
    <scope>NUCLEOTIDE SEQUENCE [LARGE SCALE GENOMIC DNA]</scope>
    <source>
        <strain evidence="1 2">JHI1118</strain>
    </source>
</reference>
<evidence type="ECO:0000313" key="1">
    <source>
        <dbReference type="EMBL" id="NEI73848.1"/>
    </source>
</evidence>
<dbReference type="Proteomes" id="UP000483035">
    <property type="component" value="Unassembled WGS sequence"/>
</dbReference>
<gene>
    <name evidence="1" type="ORF">GR212_30285</name>
</gene>
<organism evidence="1 2">
    <name type="scientific">Rhizobium lusitanum</name>
    <dbReference type="NCBI Taxonomy" id="293958"/>
    <lineage>
        <taxon>Bacteria</taxon>
        <taxon>Pseudomonadati</taxon>
        <taxon>Pseudomonadota</taxon>
        <taxon>Alphaproteobacteria</taxon>
        <taxon>Hyphomicrobiales</taxon>
        <taxon>Rhizobiaceae</taxon>
        <taxon>Rhizobium/Agrobacterium group</taxon>
        <taxon>Rhizobium</taxon>
    </lineage>
</organism>